<dbReference type="PANTHER" id="PTHR46394">
    <property type="entry name" value="ANNEXIN"/>
    <property type="match status" value="1"/>
</dbReference>
<evidence type="ECO:0000259" key="2">
    <source>
        <dbReference type="PROSITE" id="PS51635"/>
    </source>
</evidence>
<dbReference type="GO" id="GO:0006629">
    <property type="term" value="P:lipid metabolic process"/>
    <property type="evidence" value="ECO:0007669"/>
    <property type="project" value="UniProtKB-KW"/>
</dbReference>
<protein>
    <recommendedName>
        <fullName evidence="2">PNPLA domain-containing protein</fullName>
    </recommendedName>
</protein>
<evidence type="ECO:0000313" key="3">
    <source>
        <dbReference type="EMBL" id="QHT02533.1"/>
    </source>
</evidence>
<dbReference type="AlphaFoldDB" id="A0A6C0CE11"/>
<dbReference type="PROSITE" id="PS51635">
    <property type="entry name" value="PNPLA"/>
    <property type="match status" value="1"/>
</dbReference>
<proteinExistence type="predicted"/>
<evidence type="ECO:0000256" key="1">
    <source>
        <dbReference type="ARBA" id="ARBA00023098"/>
    </source>
</evidence>
<dbReference type="EMBL" id="MN739395">
    <property type="protein sequence ID" value="QHT02533.1"/>
    <property type="molecule type" value="Genomic_DNA"/>
</dbReference>
<sequence length="293" mass="33617">MKLDTLILSGASTKAPIYIGVFRYLYENNILDKQLTGIKHVICCSISMLMSVYILLELDIDVIEACVLNACFENALDADIIDINHLFDDFGLFSNDLVSTLITNLIKEKFNKADLTLQELYEIKPILLSVKCANISKGCVEYINKDTDPDISIITLFKMTTAIPFMFKPIKYKGCYYLDGGLTGGYPVEFTDDNYLGIWIRGSDWDIKDEIKDIFEFITKLNCIKPYNVDHLDKKRTIIYEVNLHFSEFSVDKKLKQEMIDDGYNITKRHFEEYNLSTNLHHEGIDPTSEDSS</sequence>
<dbReference type="InterPro" id="IPR002641">
    <property type="entry name" value="PNPLA_dom"/>
</dbReference>
<name>A0A6C0CE11_9ZZZZ</name>
<keyword evidence="1" id="KW-0443">Lipid metabolism</keyword>
<dbReference type="InterPro" id="IPR016035">
    <property type="entry name" value="Acyl_Trfase/lysoPLipase"/>
</dbReference>
<dbReference type="Pfam" id="PF01734">
    <property type="entry name" value="Patatin"/>
    <property type="match status" value="1"/>
</dbReference>
<accession>A0A6C0CE11</accession>
<feature type="domain" description="PNPLA" evidence="2">
    <location>
        <begin position="6"/>
        <end position="192"/>
    </location>
</feature>
<organism evidence="3">
    <name type="scientific">viral metagenome</name>
    <dbReference type="NCBI Taxonomy" id="1070528"/>
    <lineage>
        <taxon>unclassified sequences</taxon>
        <taxon>metagenomes</taxon>
        <taxon>organismal metagenomes</taxon>
    </lineage>
</organism>
<reference evidence="3" key="1">
    <citation type="journal article" date="2020" name="Nature">
        <title>Giant virus diversity and host interactions through global metagenomics.</title>
        <authorList>
            <person name="Schulz F."/>
            <person name="Roux S."/>
            <person name="Paez-Espino D."/>
            <person name="Jungbluth S."/>
            <person name="Walsh D.A."/>
            <person name="Denef V.J."/>
            <person name="McMahon K.D."/>
            <person name="Konstantinidis K.T."/>
            <person name="Eloe-Fadrosh E.A."/>
            <person name="Kyrpides N.C."/>
            <person name="Woyke T."/>
        </authorList>
    </citation>
    <scope>NUCLEOTIDE SEQUENCE</scope>
    <source>
        <strain evidence="3">GVMAG-M-3300020595-32</strain>
    </source>
</reference>
<dbReference type="InterPro" id="IPR052580">
    <property type="entry name" value="Lipid_Hydrolase"/>
</dbReference>
<dbReference type="PANTHER" id="PTHR46394:SF1">
    <property type="entry name" value="PNPLA DOMAIN-CONTAINING PROTEIN"/>
    <property type="match status" value="1"/>
</dbReference>
<dbReference type="Gene3D" id="3.40.1090.10">
    <property type="entry name" value="Cytosolic phospholipase A2 catalytic domain"/>
    <property type="match status" value="1"/>
</dbReference>
<dbReference type="SUPFAM" id="SSF52151">
    <property type="entry name" value="FabD/lysophospholipase-like"/>
    <property type="match status" value="1"/>
</dbReference>